<dbReference type="PANTHER" id="PTHR37432:SF1">
    <property type="entry name" value="HAT C-TERMINAL DIMERISATION DOMAIN-CONTAINING PROTEIN-RELATED"/>
    <property type="match status" value="1"/>
</dbReference>
<dbReference type="PANTHER" id="PTHR37432">
    <property type="entry name" value="PROTEIN CBG21304"/>
    <property type="match status" value="1"/>
</dbReference>
<dbReference type="SUPFAM" id="SSF140996">
    <property type="entry name" value="Hermes dimerisation domain"/>
    <property type="match status" value="1"/>
</dbReference>
<name>A0AAD4MDM4_9BILA</name>
<sequence length="634" mass="73178">MQTRSNKIIEPFRLPRRPKRKAHNNGNIYTVSTEIPPNQLDFQIQLILEPVSQASGANETLISTQSEPTQASINETKKNKADVDFTKSEWNRGPWNSGHVNAIAFDQVLYENDATNLLVCKMCSFIVEKRHMKSLQSHRRTHFGHDNLEPLVHEIRERALDVISIDGRPFNTFGTDAMKAYSATCAKIGAAYAREGIEINPNTIVPSRFTLSRLANNLHEEMLKSLEWQEFVTNLRRRGAFTADIGMKRRREFFVLTGSLVKNDFSGLQTSVISVVPIPITMEHTINNIKHVLHEELLQLGFNEEDFTKIFLTTDEGSNVVALVNNQHRCACHVGNTIVKRSTQPYKTLRGQEDIYGTEVRTALNTMNQTLRNLEKFILSAKRHPKIDESVGQFLKTLVPTRWCSQFDLAESFITNIDPIILAVESYGDTQIGTSFAQLVPFMEHIRSYVEVLKPLRHFISDFEMSLQPMLDKLLFRFKHLGSHFHKIMDTTELICEYENEKQLPEQTKDYRPIAKSSDGLISDWHKKPELKPKPGDIIQYDEHQHAALYLGKGVGHIFGEEFKDYDVLFHMKENSQKQMYVKLTKDWTKEKHIHYPRIYNVLESKYSSFSVMEMAKRAKKWVNNFYKNNATHM</sequence>
<reference evidence="1" key="1">
    <citation type="submission" date="2022-01" db="EMBL/GenBank/DDBJ databases">
        <title>Genome Sequence Resource for Two Populations of Ditylenchus destructor, the Migratory Endoparasitic Phytonematode.</title>
        <authorList>
            <person name="Zhang H."/>
            <person name="Lin R."/>
            <person name="Xie B."/>
        </authorList>
    </citation>
    <scope>NUCLEOTIDE SEQUENCE</scope>
    <source>
        <strain evidence="1">BazhouSP</strain>
    </source>
</reference>
<evidence type="ECO:0000313" key="2">
    <source>
        <dbReference type="Proteomes" id="UP001201812"/>
    </source>
</evidence>
<dbReference type="SUPFAM" id="SSF53098">
    <property type="entry name" value="Ribonuclease H-like"/>
    <property type="match status" value="1"/>
</dbReference>
<evidence type="ECO:0000313" key="1">
    <source>
        <dbReference type="EMBL" id="KAI1690606.1"/>
    </source>
</evidence>
<accession>A0AAD4MDM4</accession>
<protein>
    <submittedName>
        <fullName evidence="1">Uncharacterized protein</fullName>
    </submittedName>
</protein>
<proteinExistence type="predicted"/>
<organism evidence="1 2">
    <name type="scientific">Ditylenchus destructor</name>
    <dbReference type="NCBI Taxonomy" id="166010"/>
    <lineage>
        <taxon>Eukaryota</taxon>
        <taxon>Metazoa</taxon>
        <taxon>Ecdysozoa</taxon>
        <taxon>Nematoda</taxon>
        <taxon>Chromadorea</taxon>
        <taxon>Rhabditida</taxon>
        <taxon>Tylenchina</taxon>
        <taxon>Tylenchomorpha</taxon>
        <taxon>Sphaerularioidea</taxon>
        <taxon>Anguinidae</taxon>
        <taxon>Anguininae</taxon>
        <taxon>Ditylenchus</taxon>
    </lineage>
</organism>
<dbReference type="AlphaFoldDB" id="A0AAD4MDM4"/>
<keyword evidence="2" id="KW-1185">Reference proteome</keyword>
<dbReference type="Proteomes" id="UP001201812">
    <property type="component" value="Unassembled WGS sequence"/>
</dbReference>
<dbReference type="EMBL" id="JAKKPZ010001135">
    <property type="protein sequence ID" value="KAI1690606.1"/>
    <property type="molecule type" value="Genomic_DNA"/>
</dbReference>
<gene>
    <name evidence="1" type="ORF">DdX_22398</name>
</gene>
<dbReference type="InterPro" id="IPR012337">
    <property type="entry name" value="RNaseH-like_sf"/>
</dbReference>
<comment type="caution">
    <text evidence="1">The sequence shown here is derived from an EMBL/GenBank/DDBJ whole genome shotgun (WGS) entry which is preliminary data.</text>
</comment>